<dbReference type="InterPro" id="IPR005500">
    <property type="entry name" value="DUF309"/>
</dbReference>
<protein>
    <recommendedName>
        <fullName evidence="4">DUF309 domain-containing protein</fullName>
    </recommendedName>
</protein>
<evidence type="ECO:0000313" key="3">
    <source>
        <dbReference type="Proteomes" id="UP000539642"/>
    </source>
</evidence>
<evidence type="ECO:0008006" key="4">
    <source>
        <dbReference type="Google" id="ProtNLM"/>
    </source>
</evidence>
<reference evidence="2 3" key="1">
    <citation type="submission" date="2020-08" db="EMBL/GenBank/DDBJ databases">
        <title>Genomic Encyclopedia of Type Strains, Phase IV (KMG-IV): sequencing the most valuable type-strain genomes for metagenomic binning, comparative biology and taxonomic classification.</title>
        <authorList>
            <person name="Goeker M."/>
        </authorList>
    </citation>
    <scope>NUCLEOTIDE SEQUENCE [LARGE SCALE GENOMIC DNA]</scope>
    <source>
        <strain evidence="2 3">DSM 28570</strain>
    </source>
</reference>
<proteinExistence type="predicted"/>
<dbReference type="Proteomes" id="UP000539642">
    <property type="component" value="Unassembled WGS sequence"/>
</dbReference>
<gene>
    <name evidence="2" type="ORF">HNQ81_003439</name>
</gene>
<feature type="region of interest" description="Disordered" evidence="1">
    <location>
        <begin position="1"/>
        <end position="29"/>
    </location>
</feature>
<dbReference type="InterPro" id="IPR023203">
    <property type="entry name" value="TTHA0068_sf"/>
</dbReference>
<organism evidence="2 3">
    <name type="scientific">Desulfoprunum benzoelyticum</name>
    <dbReference type="NCBI Taxonomy" id="1506996"/>
    <lineage>
        <taxon>Bacteria</taxon>
        <taxon>Pseudomonadati</taxon>
        <taxon>Thermodesulfobacteriota</taxon>
        <taxon>Desulfobulbia</taxon>
        <taxon>Desulfobulbales</taxon>
        <taxon>Desulfobulbaceae</taxon>
        <taxon>Desulfoprunum</taxon>
    </lineage>
</organism>
<evidence type="ECO:0000256" key="1">
    <source>
        <dbReference type="SAM" id="MobiDB-lite"/>
    </source>
</evidence>
<sequence>MMSDDRSPIPGAERSDPTAPLRFEPFQDRPSRDIRNTLSEALAQAITSGGAEPFEQAAARLRLEHPADIYRDYIADRLARYRRALAAISLGITDPLRQGMVLWNERLFFEVHEVLEHAWLQADGRRKLLLQALIRAAGVYIKLEFGYDRQAAKMAGRAREVLATSGDLLRDYFDPADLLAALATLDPVPPQLGPGPDIRHD</sequence>
<dbReference type="EMBL" id="JACHEO010000035">
    <property type="protein sequence ID" value="MBB5349682.1"/>
    <property type="molecule type" value="Genomic_DNA"/>
</dbReference>
<dbReference type="Pfam" id="PF03745">
    <property type="entry name" value="DUF309"/>
    <property type="match status" value="1"/>
</dbReference>
<evidence type="ECO:0000313" key="2">
    <source>
        <dbReference type="EMBL" id="MBB5349682.1"/>
    </source>
</evidence>
<dbReference type="SUPFAM" id="SSF140663">
    <property type="entry name" value="TTHA0068-like"/>
    <property type="match status" value="1"/>
</dbReference>
<dbReference type="AlphaFoldDB" id="A0A840UV70"/>
<keyword evidence="3" id="KW-1185">Reference proteome</keyword>
<dbReference type="Gene3D" id="1.10.3450.10">
    <property type="entry name" value="TTHA0068-like"/>
    <property type="match status" value="1"/>
</dbReference>
<accession>A0A840UV70</accession>
<dbReference type="RefSeq" id="WP_183352512.1">
    <property type="nucleotide sequence ID" value="NZ_JACHEO010000035.1"/>
</dbReference>
<name>A0A840UV70_9BACT</name>
<comment type="caution">
    <text evidence="2">The sequence shown here is derived from an EMBL/GenBank/DDBJ whole genome shotgun (WGS) entry which is preliminary data.</text>
</comment>